<dbReference type="EMBL" id="MU003694">
    <property type="protein sequence ID" value="KAF2814526.1"/>
    <property type="molecule type" value="Genomic_DNA"/>
</dbReference>
<dbReference type="AlphaFoldDB" id="A0A6A6Z021"/>
<proteinExistence type="predicted"/>
<reference evidence="3 5" key="1">
    <citation type="journal article" date="2020" name="Stud. Mycol.">
        <title>101 Dothideomycetes genomes: a test case for predicting lifestyles and emergence of pathogens.</title>
        <authorList>
            <person name="Haridas S."/>
            <person name="Albert R."/>
            <person name="Binder M."/>
            <person name="Bloem J."/>
            <person name="Labutti K."/>
            <person name="Salamov A."/>
            <person name="Andreopoulos B."/>
            <person name="Baker S."/>
            <person name="Barry K."/>
            <person name="Bills G."/>
            <person name="Bluhm B."/>
            <person name="Cannon C."/>
            <person name="Castanera R."/>
            <person name="Culley D."/>
            <person name="Daum C."/>
            <person name="Ezra D."/>
            <person name="Gonzalez J."/>
            <person name="Henrissat B."/>
            <person name="Kuo A."/>
            <person name="Liang C."/>
            <person name="Lipzen A."/>
            <person name="Lutzoni F."/>
            <person name="Magnuson J."/>
            <person name="Mondo S."/>
            <person name="Nolan M."/>
            <person name="Ohm R."/>
            <person name="Pangilinan J."/>
            <person name="Park H.-J."/>
            <person name="Ramirez L."/>
            <person name="Alfaro M."/>
            <person name="Sun H."/>
            <person name="Tritt A."/>
            <person name="Yoshinaga Y."/>
            <person name="Zwiers L.-H."/>
            <person name="Turgeon B."/>
            <person name="Goodwin S."/>
            <person name="Spatafora J."/>
            <person name="Crous P."/>
            <person name="Grigoriev I."/>
        </authorList>
    </citation>
    <scope>NUCLEOTIDE SEQUENCE</scope>
    <source>
        <strain evidence="3 5">CBS 304.34</strain>
    </source>
</reference>
<evidence type="ECO:0000313" key="4">
    <source>
        <dbReference type="Proteomes" id="UP000504636"/>
    </source>
</evidence>
<evidence type="ECO:0000313" key="5">
    <source>
        <dbReference type="RefSeq" id="XP_033581490.1"/>
    </source>
</evidence>
<protein>
    <submittedName>
        <fullName evidence="3 5">Uncharacterized protein</fullName>
    </submittedName>
</protein>
<feature type="compositionally biased region" description="Basic and acidic residues" evidence="2">
    <location>
        <begin position="241"/>
        <end position="254"/>
    </location>
</feature>
<gene>
    <name evidence="3 5" type="ORF">BDZ99DRAFT_471943</name>
</gene>
<name>A0A6A6Z021_9PEZI</name>
<reference evidence="5" key="3">
    <citation type="submission" date="2025-04" db="UniProtKB">
        <authorList>
            <consortium name="RefSeq"/>
        </authorList>
    </citation>
    <scope>IDENTIFICATION</scope>
    <source>
        <strain evidence="5">CBS 304.34</strain>
    </source>
</reference>
<feature type="compositionally biased region" description="Low complexity" evidence="2">
    <location>
        <begin position="92"/>
        <end position="101"/>
    </location>
</feature>
<keyword evidence="1" id="KW-0175">Coiled coil</keyword>
<dbReference type="GeneID" id="54462643"/>
<keyword evidence="4" id="KW-1185">Reference proteome</keyword>
<accession>A0A6A6Z021</accession>
<evidence type="ECO:0000313" key="3">
    <source>
        <dbReference type="EMBL" id="KAF2814526.1"/>
    </source>
</evidence>
<evidence type="ECO:0000256" key="1">
    <source>
        <dbReference type="SAM" id="Coils"/>
    </source>
</evidence>
<evidence type="ECO:0000256" key="2">
    <source>
        <dbReference type="SAM" id="MobiDB-lite"/>
    </source>
</evidence>
<sequence length="296" mass="33242">MEDEEEEICASWMEDEEEEICVNWMEDEEEDICAHVPLSSDVTRRSSPGPVGSVATVLRYGSETIGLDDAEEDGLEADKSGSHTSADDAADVEAASTATATGTRNTEHAADHPLAELRELVAQLHDSVRTEIDTGAALQARITQVEDAEYMMRLLMHNSSQVLEERNDFANDAIRMKSETEKLMRQFRELRDEKRKLGEQVEFGKRIEELEMEDRRLKDRFREIAGEGEVLRRRGRGEHELGRESLNRGEEGKMRSLGKSGGKGEQAVVGARWRKAGGYVRHATSWLFSSGSVSRR</sequence>
<feature type="region of interest" description="Disordered" evidence="2">
    <location>
        <begin position="74"/>
        <end position="109"/>
    </location>
</feature>
<reference evidence="5" key="2">
    <citation type="submission" date="2020-04" db="EMBL/GenBank/DDBJ databases">
        <authorList>
            <consortium name="NCBI Genome Project"/>
        </authorList>
    </citation>
    <scope>NUCLEOTIDE SEQUENCE</scope>
    <source>
        <strain evidence="5">CBS 304.34</strain>
    </source>
</reference>
<feature type="region of interest" description="Disordered" evidence="2">
    <location>
        <begin position="241"/>
        <end position="266"/>
    </location>
</feature>
<dbReference type="RefSeq" id="XP_033581490.1">
    <property type="nucleotide sequence ID" value="XM_033721750.1"/>
</dbReference>
<feature type="coiled-coil region" evidence="1">
    <location>
        <begin position="173"/>
        <end position="227"/>
    </location>
</feature>
<organism evidence="3">
    <name type="scientific">Mytilinidion resinicola</name>
    <dbReference type="NCBI Taxonomy" id="574789"/>
    <lineage>
        <taxon>Eukaryota</taxon>
        <taxon>Fungi</taxon>
        <taxon>Dikarya</taxon>
        <taxon>Ascomycota</taxon>
        <taxon>Pezizomycotina</taxon>
        <taxon>Dothideomycetes</taxon>
        <taxon>Pleosporomycetidae</taxon>
        <taxon>Mytilinidiales</taxon>
        <taxon>Mytilinidiaceae</taxon>
        <taxon>Mytilinidion</taxon>
    </lineage>
</organism>
<dbReference type="Proteomes" id="UP000504636">
    <property type="component" value="Unplaced"/>
</dbReference>